<dbReference type="EC" id="1.2.1.38" evidence="2"/>
<evidence type="ECO:0000256" key="5">
    <source>
        <dbReference type="ARBA" id="ARBA00022857"/>
    </source>
</evidence>
<dbReference type="AlphaFoldDB" id="A0A0G4GMA9"/>
<evidence type="ECO:0000259" key="10">
    <source>
        <dbReference type="SMART" id="SM00859"/>
    </source>
</evidence>
<dbReference type="Pfam" id="PF22698">
    <property type="entry name" value="Semialdhyde_dhC_1"/>
    <property type="match status" value="1"/>
</dbReference>
<name>A0A0G4GMA9_9ALVE</name>
<dbReference type="PANTHER" id="PTHR32338">
    <property type="entry name" value="N-ACETYL-GAMMA-GLUTAMYL-PHOSPHATE REDUCTASE, CHLOROPLASTIC-RELATED-RELATED"/>
    <property type="match status" value="1"/>
</dbReference>
<dbReference type="FunFam" id="3.30.360.10:FF:000014">
    <property type="entry name" value="N-acetyl-gamma-glutamyl-phosphate reductase"/>
    <property type="match status" value="1"/>
</dbReference>
<dbReference type="InterPro" id="IPR050085">
    <property type="entry name" value="AGPR"/>
</dbReference>
<dbReference type="PANTHER" id="PTHR32338:SF10">
    <property type="entry name" value="N-ACETYL-GAMMA-GLUTAMYL-PHOSPHATE REDUCTASE, CHLOROPLASTIC-RELATED"/>
    <property type="match status" value="1"/>
</dbReference>
<evidence type="ECO:0000256" key="7">
    <source>
        <dbReference type="ARBA" id="ARBA00050557"/>
    </source>
</evidence>
<feature type="domain" description="Semialdehyde dehydrogenase NAD-binding" evidence="10">
    <location>
        <begin position="81"/>
        <end position="226"/>
    </location>
</feature>
<dbReference type="SUPFAM" id="SSF51735">
    <property type="entry name" value="NAD(P)-binding Rossmann-fold domains"/>
    <property type="match status" value="1"/>
</dbReference>
<feature type="region of interest" description="Disordered" evidence="8">
    <location>
        <begin position="52"/>
        <end position="74"/>
    </location>
</feature>
<dbReference type="InterPro" id="IPR000534">
    <property type="entry name" value="Semialdehyde_DH_NAD-bd"/>
</dbReference>
<dbReference type="SUPFAM" id="SSF55347">
    <property type="entry name" value="Glyceraldehyde-3-phosphate dehydrogenase-like, C-terminal domain"/>
    <property type="match status" value="1"/>
</dbReference>
<comment type="pathway">
    <text evidence="1">Amino-acid biosynthesis; L-arginine biosynthesis; N(2)-acetyl-L-ornithine from L-glutamate: step 3/4.</text>
</comment>
<accession>A0A0G4GMA9</accession>
<evidence type="ECO:0000256" key="3">
    <source>
        <dbReference type="ARBA" id="ARBA00022571"/>
    </source>
</evidence>
<comment type="catalytic activity">
    <reaction evidence="7">
        <text>N-acetyl-L-glutamate 5-semialdehyde + phosphate + NADP(+) = N-acetyl-L-glutamyl 5-phosphate + NADPH + H(+)</text>
        <dbReference type="Rhea" id="RHEA:21588"/>
        <dbReference type="ChEBI" id="CHEBI:15378"/>
        <dbReference type="ChEBI" id="CHEBI:29123"/>
        <dbReference type="ChEBI" id="CHEBI:43474"/>
        <dbReference type="ChEBI" id="CHEBI:57783"/>
        <dbReference type="ChEBI" id="CHEBI:57936"/>
        <dbReference type="ChEBI" id="CHEBI:58349"/>
        <dbReference type="EC" id="1.2.1.38"/>
    </reaction>
</comment>
<dbReference type="CDD" id="cd17895">
    <property type="entry name" value="AGPR_1_N"/>
    <property type="match status" value="1"/>
</dbReference>
<evidence type="ECO:0000256" key="9">
    <source>
        <dbReference type="SAM" id="SignalP"/>
    </source>
</evidence>
<keyword evidence="6" id="KW-0560">Oxidoreductase</keyword>
<dbReference type="Pfam" id="PF01118">
    <property type="entry name" value="Semialdhyde_dh"/>
    <property type="match status" value="1"/>
</dbReference>
<dbReference type="GO" id="GO:0051287">
    <property type="term" value="F:NAD binding"/>
    <property type="evidence" value="ECO:0007669"/>
    <property type="project" value="InterPro"/>
</dbReference>
<feature type="chain" id="PRO_5005190208" description="N-acetyl-gamma-glutamyl-phosphate reductase" evidence="9">
    <location>
        <begin position="22"/>
        <end position="437"/>
    </location>
</feature>
<protein>
    <recommendedName>
        <fullName evidence="2">N-acetyl-gamma-glutamyl-phosphate reductase</fullName>
        <ecNumber evidence="2">1.2.1.38</ecNumber>
    </recommendedName>
</protein>
<keyword evidence="9" id="KW-0732">Signal</keyword>
<dbReference type="VEuPathDB" id="CryptoDB:Cvel_4905"/>
<keyword evidence="3" id="KW-0055">Arginine biosynthesis</keyword>
<dbReference type="InterPro" id="IPR058924">
    <property type="entry name" value="AGPR_dimerisation_dom"/>
</dbReference>
<evidence type="ECO:0000313" key="11">
    <source>
        <dbReference type="EMBL" id="CEM31221.1"/>
    </source>
</evidence>
<evidence type="ECO:0000256" key="2">
    <source>
        <dbReference type="ARBA" id="ARBA00013072"/>
    </source>
</evidence>
<keyword evidence="5" id="KW-0521">NADP</keyword>
<dbReference type="InterPro" id="IPR000706">
    <property type="entry name" value="AGPR_type-1"/>
</dbReference>
<dbReference type="SMART" id="SM00859">
    <property type="entry name" value="Semialdhyde_dh"/>
    <property type="match status" value="1"/>
</dbReference>
<sequence>MTGYLFLICKFLCLTWVSVSCFNLSPRWERKVKGVEALSRLLPESRLSSPVSRSTLLTREKRHSTSLGAQESGLPGGQKVKVGILGASGYTGAELVRILLNHPAVDLKLLTASERNAGQSLSSVFPQFAYSPKAKSLPHLVTLEQLHESVWDELDCVFLALPHGTTQAVVKQLPPSLKVVDLSADFRLKVPETYQKWYGSPHQALDAQAEAVYGLPELHREEIRNARIVANPGCYPTPCQLTLVPLLRKGMIETEDIIIDAKSGTTGAGRAPKQGTLFCEVHDGMHAYGVAAHRHAPEIEQQLSLAAGLPMDEQQGVTVAFTPHLAPMSRGIFESIYFKLKPGVTAVQAKEALQTFYVDDPFVVVVDGHQIPETRHVRGTNTVAIQVQADRLKGRAIATAVMDNLCKGASGQAVQNFNLIFGLPETMALDSLMPLFP</sequence>
<reference evidence="11" key="1">
    <citation type="submission" date="2014-11" db="EMBL/GenBank/DDBJ databases">
        <authorList>
            <person name="Otto D Thomas"/>
            <person name="Naeem Raeece"/>
        </authorList>
    </citation>
    <scope>NUCLEOTIDE SEQUENCE</scope>
</reference>
<dbReference type="GO" id="GO:0006526">
    <property type="term" value="P:L-arginine biosynthetic process"/>
    <property type="evidence" value="ECO:0007669"/>
    <property type="project" value="UniProtKB-UniPathway"/>
</dbReference>
<feature type="signal peptide" evidence="9">
    <location>
        <begin position="1"/>
        <end position="21"/>
    </location>
</feature>
<dbReference type="UniPathway" id="UPA00068">
    <property type="reaction ID" value="UER00108"/>
</dbReference>
<dbReference type="InterPro" id="IPR036291">
    <property type="entry name" value="NAD(P)-bd_dom_sf"/>
</dbReference>
<evidence type="ECO:0000256" key="6">
    <source>
        <dbReference type="ARBA" id="ARBA00023002"/>
    </source>
</evidence>
<proteinExistence type="inferred from homology"/>
<dbReference type="HAMAP" id="MF_00150">
    <property type="entry name" value="ArgC_type1"/>
    <property type="match status" value="1"/>
</dbReference>
<dbReference type="NCBIfam" id="TIGR01850">
    <property type="entry name" value="argC"/>
    <property type="match status" value="1"/>
</dbReference>
<evidence type="ECO:0000256" key="4">
    <source>
        <dbReference type="ARBA" id="ARBA00022605"/>
    </source>
</evidence>
<gene>
    <name evidence="11" type="ORF">Cvel_4905</name>
</gene>
<dbReference type="Gene3D" id="3.40.50.720">
    <property type="entry name" value="NAD(P)-binding Rossmann-like Domain"/>
    <property type="match status" value="1"/>
</dbReference>
<organism evidence="11">
    <name type="scientific">Chromera velia CCMP2878</name>
    <dbReference type="NCBI Taxonomy" id="1169474"/>
    <lineage>
        <taxon>Eukaryota</taxon>
        <taxon>Sar</taxon>
        <taxon>Alveolata</taxon>
        <taxon>Colpodellida</taxon>
        <taxon>Chromeraceae</taxon>
        <taxon>Chromera</taxon>
    </lineage>
</organism>
<dbReference type="GO" id="GO:0070401">
    <property type="term" value="F:NADP+ binding"/>
    <property type="evidence" value="ECO:0007669"/>
    <property type="project" value="InterPro"/>
</dbReference>
<dbReference type="Gene3D" id="3.30.360.10">
    <property type="entry name" value="Dihydrodipicolinate Reductase, domain 2"/>
    <property type="match status" value="1"/>
</dbReference>
<dbReference type="CDD" id="cd23934">
    <property type="entry name" value="AGPR_1_C"/>
    <property type="match status" value="1"/>
</dbReference>
<keyword evidence="4" id="KW-0028">Amino-acid biosynthesis</keyword>
<evidence type="ECO:0000256" key="1">
    <source>
        <dbReference type="ARBA" id="ARBA00004862"/>
    </source>
</evidence>
<evidence type="ECO:0000256" key="8">
    <source>
        <dbReference type="SAM" id="MobiDB-lite"/>
    </source>
</evidence>
<dbReference type="GO" id="GO:0003942">
    <property type="term" value="F:N-acetyl-gamma-glutamyl-phosphate reductase activity"/>
    <property type="evidence" value="ECO:0007669"/>
    <property type="project" value="UniProtKB-EC"/>
</dbReference>
<dbReference type="EMBL" id="CDMZ01001347">
    <property type="protein sequence ID" value="CEM31221.1"/>
    <property type="molecule type" value="Genomic_DNA"/>
</dbReference>